<evidence type="ECO:0000313" key="1">
    <source>
        <dbReference type="EMBL" id="MDC8832829.1"/>
    </source>
</evidence>
<comment type="caution">
    <text evidence="1">The sequence shown here is derived from an EMBL/GenBank/DDBJ whole genome shotgun (WGS) entry which is preliminary data.</text>
</comment>
<evidence type="ECO:0000313" key="2">
    <source>
        <dbReference type="Proteomes" id="UP001218788"/>
    </source>
</evidence>
<dbReference type="RefSeq" id="WP_273642707.1">
    <property type="nucleotide sequence ID" value="NZ_JAQQXP010000004.1"/>
</dbReference>
<organism evidence="1 2">
    <name type="scientific">Alteromonas gilva</name>
    <dbReference type="NCBI Taxonomy" id="2987522"/>
    <lineage>
        <taxon>Bacteria</taxon>
        <taxon>Pseudomonadati</taxon>
        <taxon>Pseudomonadota</taxon>
        <taxon>Gammaproteobacteria</taxon>
        <taxon>Alteromonadales</taxon>
        <taxon>Alteromonadaceae</taxon>
        <taxon>Alteromonas/Salinimonas group</taxon>
        <taxon>Alteromonas</taxon>
    </lineage>
</organism>
<protein>
    <submittedName>
        <fullName evidence="1">Uncharacterized protein</fullName>
    </submittedName>
</protein>
<dbReference type="Proteomes" id="UP001218788">
    <property type="component" value="Unassembled WGS sequence"/>
</dbReference>
<accession>A0ABT5L713</accession>
<reference evidence="1 2" key="1">
    <citation type="submission" date="2022-10" db="EMBL/GenBank/DDBJ databases">
        <title>Alteromonas sp. chi3 Genome sequencing.</title>
        <authorList>
            <person name="Park S."/>
        </authorList>
    </citation>
    <scope>NUCLEOTIDE SEQUENCE [LARGE SCALE GENOMIC DNA]</scope>
    <source>
        <strain evidence="2">chi3</strain>
    </source>
</reference>
<dbReference type="EMBL" id="JAQQXP010000004">
    <property type="protein sequence ID" value="MDC8832829.1"/>
    <property type="molecule type" value="Genomic_DNA"/>
</dbReference>
<gene>
    <name evidence="1" type="ORF">OIK42_18915</name>
</gene>
<name>A0ABT5L713_9ALTE</name>
<sequence length="81" mass="9191">MSNQDPRESIVLETTDCASVDDVSRSDYDRIEDHFIAVANSLIEDSSQIEHLRVSGFTVLAEKLQRLDEASSAYDWSRENL</sequence>
<proteinExistence type="predicted"/>
<keyword evidence="2" id="KW-1185">Reference proteome</keyword>